<comment type="caution">
    <text evidence="1">The sequence shown here is derived from an EMBL/GenBank/DDBJ whole genome shotgun (WGS) entry which is preliminary data.</text>
</comment>
<protein>
    <submittedName>
        <fullName evidence="1">Uncharacterized protein</fullName>
    </submittedName>
</protein>
<evidence type="ECO:0000313" key="2">
    <source>
        <dbReference type="Proteomes" id="UP000467841"/>
    </source>
</evidence>
<dbReference type="AlphaFoldDB" id="A0A6D2IMQ7"/>
<dbReference type="Proteomes" id="UP000467841">
    <property type="component" value="Unassembled WGS sequence"/>
</dbReference>
<reference evidence="1" key="1">
    <citation type="submission" date="2020-01" db="EMBL/GenBank/DDBJ databases">
        <authorList>
            <person name="Mishra B."/>
        </authorList>
    </citation>
    <scope>NUCLEOTIDE SEQUENCE [LARGE SCALE GENOMIC DNA]</scope>
</reference>
<gene>
    <name evidence="1" type="ORF">MERR_LOCUS13648</name>
</gene>
<proteinExistence type="predicted"/>
<accession>A0A6D2IMQ7</accession>
<organism evidence="1 2">
    <name type="scientific">Microthlaspi erraticum</name>
    <dbReference type="NCBI Taxonomy" id="1685480"/>
    <lineage>
        <taxon>Eukaryota</taxon>
        <taxon>Viridiplantae</taxon>
        <taxon>Streptophyta</taxon>
        <taxon>Embryophyta</taxon>
        <taxon>Tracheophyta</taxon>
        <taxon>Spermatophyta</taxon>
        <taxon>Magnoliopsida</taxon>
        <taxon>eudicotyledons</taxon>
        <taxon>Gunneridae</taxon>
        <taxon>Pentapetalae</taxon>
        <taxon>rosids</taxon>
        <taxon>malvids</taxon>
        <taxon>Brassicales</taxon>
        <taxon>Brassicaceae</taxon>
        <taxon>Coluteocarpeae</taxon>
        <taxon>Microthlaspi</taxon>
    </lineage>
</organism>
<dbReference type="EMBL" id="CACVBM020001051">
    <property type="protein sequence ID" value="CAA7026413.1"/>
    <property type="molecule type" value="Genomic_DNA"/>
</dbReference>
<keyword evidence="2" id="KW-1185">Reference proteome</keyword>
<sequence length="142" mass="14818">MADSLLEQATSALGEAKDTATSALVEAKETATSAIGEAKETVIASAETVKPDVLKDAVDNVVTRGIDGAKSLLHNLEEKKDEVSSKIIGAVSHFTGSSATNRDLPVSSDNQPLLASGETTTPWWNDCCGVIDLLKESSSSTR</sequence>
<name>A0A6D2IMQ7_9BRAS</name>
<evidence type="ECO:0000313" key="1">
    <source>
        <dbReference type="EMBL" id="CAA7026413.1"/>
    </source>
</evidence>
<dbReference type="OrthoDB" id="1065411at2759"/>